<protein>
    <recommendedName>
        <fullName evidence="3">DNA-directed RNA polymerase M/15kDa subunit domain-containing protein</fullName>
    </recommendedName>
</protein>
<reference evidence="2" key="1">
    <citation type="journal article" date="2020" name="Nature">
        <title>Giant virus diversity and host interactions through global metagenomics.</title>
        <authorList>
            <person name="Schulz F."/>
            <person name="Roux S."/>
            <person name="Paez-Espino D."/>
            <person name="Jungbluth S."/>
            <person name="Walsh D.A."/>
            <person name="Denef V.J."/>
            <person name="McMahon K.D."/>
            <person name="Konstantinidis K.T."/>
            <person name="Eloe-Fadrosh E.A."/>
            <person name="Kyrpides N.C."/>
            <person name="Woyke T."/>
        </authorList>
    </citation>
    <scope>NUCLEOTIDE SEQUENCE</scope>
    <source>
        <strain evidence="2">GVMAG-M-3300027810-10</strain>
    </source>
</reference>
<dbReference type="Gene3D" id="2.20.25.10">
    <property type="match status" value="2"/>
</dbReference>
<name>A0A6C0LHC8_9ZZZZ</name>
<evidence type="ECO:0000313" key="2">
    <source>
        <dbReference type="EMBL" id="QHU29810.1"/>
    </source>
</evidence>
<organism evidence="2">
    <name type="scientific">viral metagenome</name>
    <dbReference type="NCBI Taxonomy" id="1070528"/>
    <lineage>
        <taxon>unclassified sequences</taxon>
        <taxon>metagenomes</taxon>
        <taxon>organismal metagenomes</taxon>
    </lineage>
</organism>
<dbReference type="SUPFAM" id="SSF57825">
    <property type="entry name" value="Aspartate carbamoyltransferase, Regulatory-chain, C-terminal domain"/>
    <property type="match status" value="1"/>
</dbReference>
<sequence>MKFCQKCDNMYYLKIDDNEEYNKDDLVYYCRNCGDEHSIDNNATNIMKTVINGNNDVYVNVVNKYTKYDNTIPRVNDIQCSNSSCPSHEDENVKDVLLIRHDEKNLKYIYLCGVCDNVWKSDIK</sequence>
<keyword evidence="1" id="KW-0665">Pyrimidine biosynthesis</keyword>
<proteinExistence type="predicted"/>
<dbReference type="EMBL" id="MN740497">
    <property type="protein sequence ID" value="QHU29810.1"/>
    <property type="molecule type" value="Genomic_DNA"/>
</dbReference>
<dbReference type="AlphaFoldDB" id="A0A6C0LHC8"/>
<dbReference type="GO" id="GO:0006221">
    <property type="term" value="P:pyrimidine nucleotide biosynthetic process"/>
    <property type="evidence" value="ECO:0007669"/>
    <property type="project" value="UniProtKB-KW"/>
</dbReference>
<accession>A0A6C0LHC8</accession>
<evidence type="ECO:0000256" key="1">
    <source>
        <dbReference type="ARBA" id="ARBA00022975"/>
    </source>
</evidence>
<dbReference type="SUPFAM" id="SSF57783">
    <property type="entry name" value="Zinc beta-ribbon"/>
    <property type="match status" value="1"/>
</dbReference>
<dbReference type="InterPro" id="IPR036792">
    <property type="entry name" value="Asp_carbatrfase_reg_C_sf"/>
</dbReference>
<evidence type="ECO:0008006" key="3">
    <source>
        <dbReference type="Google" id="ProtNLM"/>
    </source>
</evidence>